<evidence type="ECO:0000259" key="2">
    <source>
        <dbReference type="Pfam" id="PF01882"/>
    </source>
</evidence>
<gene>
    <name evidence="3" type="ORF">SAMN04489713_1315</name>
</gene>
<keyword evidence="1" id="KW-0472">Membrane</keyword>
<dbReference type="PANTHER" id="PTHR34351">
    <property type="entry name" value="SLR1927 PROTEIN-RELATED"/>
    <property type="match status" value="1"/>
</dbReference>
<keyword evidence="4" id="KW-1185">Reference proteome</keyword>
<sequence length="378" mass="38825">MGGGSPRPTRRGWGLLASGAVLAGGGLALGYLAPAALGVMAFPTVALAAALARRPRATRVHRRVTNARVRAGGSVTVTLETGGGHAGRVTAAERVTTPAGAFVLPLGRARAQIRYELSAERRGALEVGPLDLVRTDPLGLVRSVRRADDETVRLLVHPRHHELAAPPAAGSGGRDTSSAVIRATEGAFAGLREHAPGDDIRQIHWRTSARRGRLMVREHADSARPGVSVLVDDRRGPAELDDLAEAAASIVLAAPDVPVDLALAGGGRSPADAGVTAHLDLLAEAAARPDADFPAACARLRSGPRGRAVVLLPAAAAPADVAAAAEALSARRVLSLVGLVGPAAGAAAPVLPSGVRLLHADTPEDFAAGWNQSRWWTR</sequence>
<proteinExistence type="predicted"/>
<accession>A0A1I5YAA1</accession>
<evidence type="ECO:0000313" key="4">
    <source>
        <dbReference type="Proteomes" id="UP000183413"/>
    </source>
</evidence>
<dbReference type="STRING" id="1993.SAMN04489713_1315"/>
<feature type="domain" description="DUF58" evidence="2">
    <location>
        <begin position="192"/>
        <end position="335"/>
    </location>
</feature>
<dbReference type="Proteomes" id="UP000183413">
    <property type="component" value="Unassembled WGS sequence"/>
</dbReference>
<dbReference type="AlphaFoldDB" id="A0A1I5YAA1"/>
<dbReference type="EMBL" id="FOVH01000031">
    <property type="protein sequence ID" value="SFQ41109.1"/>
    <property type="molecule type" value="Genomic_DNA"/>
</dbReference>
<dbReference type="Pfam" id="PF01882">
    <property type="entry name" value="DUF58"/>
    <property type="match status" value="1"/>
</dbReference>
<reference evidence="3 4" key="1">
    <citation type="submission" date="2016-10" db="EMBL/GenBank/DDBJ databases">
        <authorList>
            <person name="de Groot N.N."/>
        </authorList>
    </citation>
    <scope>NUCLEOTIDE SEQUENCE [LARGE SCALE GENOMIC DNA]</scope>
    <source>
        <strain evidence="3 4">DSM 43067</strain>
    </source>
</reference>
<dbReference type="InterPro" id="IPR002881">
    <property type="entry name" value="DUF58"/>
</dbReference>
<name>A0A1I5YAA1_9ACTN</name>
<dbReference type="eggNOG" id="COG1721">
    <property type="taxonomic scope" value="Bacteria"/>
</dbReference>
<dbReference type="InParanoid" id="A0A1I5YAA1"/>
<organism evidence="3 4">
    <name type="scientific">Actinomadura madurae</name>
    <dbReference type="NCBI Taxonomy" id="1993"/>
    <lineage>
        <taxon>Bacteria</taxon>
        <taxon>Bacillati</taxon>
        <taxon>Actinomycetota</taxon>
        <taxon>Actinomycetes</taxon>
        <taxon>Streptosporangiales</taxon>
        <taxon>Thermomonosporaceae</taxon>
        <taxon>Actinomadura</taxon>
    </lineage>
</organism>
<feature type="transmembrane region" description="Helical" evidence="1">
    <location>
        <begin position="12"/>
        <end position="29"/>
    </location>
</feature>
<keyword evidence="1" id="KW-1133">Transmembrane helix</keyword>
<keyword evidence="1" id="KW-0812">Transmembrane</keyword>
<evidence type="ECO:0000256" key="1">
    <source>
        <dbReference type="SAM" id="Phobius"/>
    </source>
</evidence>
<dbReference type="PANTHER" id="PTHR34351:SF1">
    <property type="entry name" value="SLR1927 PROTEIN"/>
    <property type="match status" value="1"/>
</dbReference>
<protein>
    <submittedName>
        <fullName evidence="3">Uncharacterized conserved protein, DUF58 family, contains vWF domain</fullName>
    </submittedName>
</protein>
<evidence type="ECO:0000313" key="3">
    <source>
        <dbReference type="EMBL" id="SFQ41109.1"/>
    </source>
</evidence>
<dbReference type="RefSeq" id="WP_075024871.1">
    <property type="nucleotide sequence ID" value="NZ_FOVH01000031.1"/>
</dbReference>